<gene>
    <name evidence="1" type="ORF">APY94_00100</name>
</gene>
<reference evidence="1 2" key="1">
    <citation type="submission" date="2015-10" db="EMBL/GenBank/DDBJ databases">
        <title>Draft genome sequence of Thermococcus celericrescens strain DSM 17994.</title>
        <authorList>
            <person name="Hong S.-J."/>
            <person name="Park C.-E."/>
            <person name="Shin J.-H."/>
        </authorList>
    </citation>
    <scope>NUCLEOTIDE SEQUENCE [LARGE SCALE GENOMIC DNA]</scope>
    <source>
        <strain evidence="1 2">DSM 17994</strain>
    </source>
</reference>
<keyword evidence="2" id="KW-1185">Reference proteome</keyword>
<dbReference type="EMBL" id="LLYW01000001">
    <property type="protein sequence ID" value="KUH34812.1"/>
    <property type="molecule type" value="Genomic_DNA"/>
</dbReference>
<dbReference type="STRING" id="227598.APY94_00100"/>
<organism evidence="1 2">
    <name type="scientific">Thermococcus celericrescens</name>
    <dbReference type="NCBI Taxonomy" id="227598"/>
    <lineage>
        <taxon>Archaea</taxon>
        <taxon>Methanobacteriati</taxon>
        <taxon>Methanobacteriota</taxon>
        <taxon>Thermococci</taxon>
        <taxon>Thermococcales</taxon>
        <taxon>Thermococcaceae</taxon>
        <taxon>Thermococcus</taxon>
    </lineage>
</organism>
<name>A0A100XZY5_9EURY</name>
<comment type="caution">
    <text evidence="1">The sequence shown here is derived from an EMBL/GenBank/DDBJ whole genome shotgun (WGS) entry which is preliminary data.</text>
</comment>
<sequence>MVSIGIYIANRYAFKLLVLLTKFRVYSMRAVERAYWISKIVKESKEALGSLRKIQKISQELQEVLPDVEVWETVLEMFHSTFNDRIFNLDDISMEEYLNFFREAIAKEADDKAAQLVVEVIQKYFDDLFVQNVARSSEDSFMPSALFMDVYEALYYGIQEVRMRRAHAEILYFRRMLNRVPEDAKSILILKLLLINVPNMRAWEMIFSELYCNARVTPLSKADIDAIISREFRATEDETSIPIAKLLFDNLMDYLFEEVAPGMYRATQLLEDVFTDIANAVYLLANPQFMAMVVHWTLYPMDEQDALPGFSG</sequence>
<evidence type="ECO:0000313" key="2">
    <source>
        <dbReference type="Proteomes" id="UP000053462"/>
    </source>
</evidence>
<dbReference type="Proteomes" id="UP000053462">
    <property type="component" value="Unassembled WGS sequence"/>
</dbReference>
<dbReference type="AlphaFoldDB" id="A0A100XZY5"/>
<evidence type="ECO:0000313" key="1">
    <source>
        <dbReference type="EMBL" id="KUH34812.1"/>
    </source>
</evidence>
<accession>A0A100XZY5</accession>
<protein>
    <submittedName>
        <fullName evidence="1">Uncharacterized protein</fullName>
    </submittedName>
</protein>
<proteinExistence type="predicted"/>